<protein>
    <submittedName>
        <fullName evidence="1">Uncharacterized protein</fullName>
    </submittedName>
</protein>
<keyword evidence="2" id="KW-1185">Reference proteome</keyword>
<comment type="caution">
    <text evidence="1">The sequence shown here is derived from an EMBL/GenBank/DDBJ whole genome shotgun (WGS) entry which is preliminary data.</text>
</comment>
<evidence type="ECO:0000313" key="2">
    <source>
        <dbReference type="Proteomes" id="UP001501367"/>
    </source>
</evidence>
<gene>
    <name evidence="1" type="ORF">GCM10022422_28090</name>
</gene>
<accession>A0ABP7FM11</accession>
<reference evidence="2" key="1">
    <citation type="journal article" date="2019" name="Int. J. Syst. Evol. Microbiol.">
        <title>The Global Catalogue of Microorganisms (GCM) 10K type strain sequencing project: providing services to taxonomists for standard genome sequencing and annotation.</title>
        <authorList>
            <consortium name="The Broad Institute Genomics Platform"/>
            <consortium name="The Broad Institute Genome Sequencing Center for Infectious Disease"/>
            <person name="Wu L."/>
            <person name="Ma J."/>
        </authorList>
    </citation>
    <scope>NUCLEOTIDE SEQUENCE [LARGE SCALE GENOMIC DNA]</scope>
    <source>
        <strain evidence="2">JCM 17336</strain>
    </source>
</reference>
<name>A0ABP7FM11_9FLAO</name>
<dbReference type="RefSeq" id="WP_278021906.1">
    <property type="nucleotide sequence ID" value="NZ_BAABDT010000005.1"/>
</dbReference>
<proteinExistence type="predicted"/>
<dbReference type="Proteomes" id="UP001501367">
    <property type="component" value="Unassembled WGS sequence"/>
</dbReference>
<dbReference type="EMBL" id="BAABDT010000005">
    <property type="protein sequence ID" value="GAA3742578.1"/>
    <property type="molecule type" value="Genomic_DNA"/>
</dbReference>
<evidence type="ECO:0000313" key="1">
    <source>
        <dbReference type="EMBL" id="GAA3742578.1"/>
    </source>
</evidence>
<sequence>MITEKNTFYSKDSVSFRGAILFLFHLKLTGIFNRSELRLETELESNPEVFLLLNVEKEYRDYITAYLAEYIKNTYAKVYEFD</sequence>
<organism evidence="1 2">
    <name type="scientific">Flavobacterium ginsengisoli</name>
    <dbReference type="NCBI Taxonomy" id="871694"/>
    <lineage>
        <taxon>Bacteria</taxon>
        <taxon>Pseudomonadati</taxon>
        <taxon>Bacteroidota</taxon>
        <taxon>Flavobacteriia</taxon>
        <taxon>Flavobacteriales</taxon>
        <taxon>Flavobacteriaceae</taxon>
        <taxon>Flavobacterium</taxon>
    </lineage>
</organism>